<proteinExistence type="inferred from homology"/>
<dbReference type="InterPro" id="IPR038770">
    <property type="entry name" value="Na+/solute_symporter_sf"/>
</dbReference>
<comment type="subcellular location">
    <subcellularLocation>
        <location evidence="1">Cell membrane</location>
        <topology evidence="1">Multi-pass membrane protein</topology>
    </subcellularLocation>
</comment>
<feature type="transmembrane region" description="Helical" evidence="8">
    <location>
        <begin position="167"/>
        <end position="189"/>
    </location>
</feature>
<keyword evidence="4" id="KW-1003">Cell membrane</keyword>
<keyword evidence="6 8" id="KW-1133">Transmembrane helix</keyword>
<accession>A0A7W8JEM0</accession>
<feature type="transmembrane region" description="Helical" evidence="8">
    <location>
        <begin position="35"/>
        <end position="54"/>
    </location>
</feature>
<evidence type="ECO:0008006" key="11">
    <source>
        <dbReference type="Google" id="ProtNLM"/>
    </source>
</evidence>
<dbReference type="EMBL" id="JACHEQ010000005">
    <property type="protein sequence ID" value="MBB5355285.1"/>
    <property type="molecule type" value="Genomic_DNA"/>
</dbReference>
<evidence type="ECO:0000313" key="9">
    <source>
        <dbReference type="EMBL" id="MBB5355285.1"/>
    </source>
</evidence>
<dbReference type="PANTHER" id="PTHR36838">
    <property type="entry name" value="AUXIN EFFLUX CARRIER FAMILY PROTEIN"/>
    <property type="match status" value="1"/>
</dbReference>
<keyword evidence="10" id="KW-1185">Reference proteome</keyword>
<organism evidence="9 10">
    <name type="scientific">Anoxybacillus mongoliensis</name>
    <dbReference type="NCBI Taxonomy" id="452565"/>
    <lineage>
        <taxon>Bacteria</taxon>
        <taxon>Bacillati</taxon>
        <taxon>Bacillota</taxon>
        <taxon>Bacilli</taxon>
        <taxon>Bacillales</taxon>
        <taxon>Anoxybacillaceae</taxon>
        <taxon>Anoxybacillus</taxon>
    </lineage>
</organism>
<dbReference type="AlphaFoldDB" id="A0A7W8JEM0"/>
<feature type="transmembrane region" description="Helical" evidence="8">
    <location>
        <begin position="195"/>
        <end position="216"/>
    </location>
</feature>
<keyword evidence="7 8" id="KW-0472">Membrane</keyword>
<dbReference type="InterPro" id="IPR004776">
    <property type="entry name" value="Mem_transp_PIN-like"/>
</dbReference>
<feature type="transmembrane region" description="Helical" evidence="8">
    <location>
        <begin position="7"/>
        <end position="29"/>
    </location>
</feature>
<dbReference type="RefSeq" id="WP_425486524.1">
    <property type="nucleotide sequence ID" value="NZ_JACHEQ010000005.1"/>
</dbReference>
<gene>
    <name evidence="9" type="ORF">HNR43_001257</name>
</gene>
<dbReference type="GO" id="GO:0055085">
    <property type="term" value="P:transmembrane transport"/>
    <property type="evidence" value="ECO:0007669"/>
    <property type="project" value="InterPro"/>
</dbReference>
<dbReference type="GO" id="GO:0005886">
    <property type="term" value="C:plasma membrane"/>
    <property type="evidence" value="ECO:0007669"/>
    <property type="project" value="UniProtKB-SubCell"/>
</dbReference>
<evidence type="ECO:0000256" key="4">
    <source>
        <dbReference type="ARBA" id="ARBA00022475"/>
    </source>
</evidence>
<reference evidence="9 10" key="1">
    <citation type="submission" date="2020-08" db="EMBL/GenBank/DDBJ databases">
        <title>Genomic Encyclopedia of Type Strains, Phase IV (KMG-IV): sequencing the most valuable type-strain genomes for metagenomic binning, comparative biology and taxonomic classification.</title>
        <authorList>
            <person name="Goeker M."/>
        </authorList>
    </citation>
    <scope>NUCLEOTIDE SEQUENCE [LARGE SCALE GENOMIC DNA]</scope>
    <source>
        <strain evidence="9 10">DSM 19169</strain>
    </source>
</reference>
<protein>
    <recommendedName>
        <fullName evidence="11">Transporter</fullName>
    </recommendedName>
</protein>
<dbReference type="PANTHER" id="PTHR36838:SF1">
    <property type="entry name" value="SLR1864 PROTEIN"/>
    <property type="match status" value="1"/>
</dbReference>
<evidence type="ECO:0000256" key="5">
    <source>
        <dbReference type="ARBA" id="ARBA00022692"/>
    </source>
</evidence>
<evidence type="ECO:0000256" key="8">
    <source>
        <dbReference type="SAM" id="Phobius"/>
    </source>
</evidence>
<dbReference type="Gene3D" id="1.20.1530.20">
    <property type="match status" value="2"/>
</dbReference>
<keyword evidence="3" id="KW-0813">Transport</keyword>
<feature type="transmembrane region" description="Helical" evidence="8">
    <location>
        <begin position="126"/>
        <end position="146"/>
    </location>
</feature>
<feature type="transmembrane region" description="Helical" evidence="8">
    <location>
        <begin position="228"/>
        <end position="247"/>
    </location>
</feature>
<evidence type="ECO:0000313" key="10">
    <source>
        <dbReference type="Proteomes" id="UP000583699"/>
    </source>
</evidence>
<dbReference type="Pfam" id="PF03547">
    <property type="entry name" value="Mem_trans"/>
    <property type="match status" value="1"/>
</dbReference>
<evidence type="ECO:0000256" key="3">
    <source>
        <dbReference type="ARBA" id="ARBA00022448"/>
    </source>
</evidence>
<name>A0A7W8JEM0_9BACL</name>
<dbReference type="Proteomes" id="UP000583699">
    <property type="component" value="Unassembled WGS sequence"/>
</dbReference>
<comment type="similarity">
    <text evidence="2">Belongs to the auxin efflux carrier (TC 2.A.69) family.</text>
</comment>
<evidence type="ECO:0000256" key="2">
    <source>
        <dbReference type="ARBA" id="ARBA00010145"/>
    </source>
</evidence>
<comment type="caution">
    <text evidence="9">The sequence shown here is derived from an EMBL/GenBank/DDBJ whole genome shotgun (WGS) entry which is preliminary data.</text>
</comment>
<sequence>MTIFVRIVVDVMLPLFLLIGAGAYLHRLFHFDMKTLSKITTYFLLPAVGFVNVYESDMKSDVLFDVFFFLVLQAGTLIVLSAMMAKWLKLDRSLGATFQNTIVLNNSGNFGIPVSQLVFRQEPLGLSIQIVVTIFQNFLTNTYGLFQFISASKNKGTMSREFLKNPIIYALIIGVICRFFHISVPTLIWQPLTHVADAFLAIALLTLGAQLAYMNIKQIPRLMFLTISSRLIISPLIAFSIILLLHIEGTTAQALLIASAYPCSRNTALYALQYNHHPEYAAQAVFLSTLDGIGCHRACPCLFLTCMPKECSDLAPLAMFVRLFTYNRNP</sequence>
<feature type="transmembrane region" description="Helical" evidence="8">
    <location>
        <begin position="66"/>
        <end position="85"/>
    </location>
</feature>
<evidence type="ECO:0000256" key="6">
    <source>
        <dbReference type="ARBA" id="ARBA00022989"/>
    </source>
</evidence>
<evidence type="ECO:0000256" key="1">
    <source>
        <dbReference type="ARBA" id="ARBA00004651"/>
    </source>
</evidence>
<evidence type="ECO:0000256" key="7">
    <source>
        <dbReference type="ARBA" id="ARBA00023136"/>
    </source>
</evidence>
<keyword evidence="5 8" id="KW-0812">Transmembrane</keyword>